<accession>A0A4D9E1K7</accession>
<keyword evidence="3" id="KW-1185">Reference proteome</keyword>
<organism evidence="2 3">
    <name type="scientific">Platysternon megacephalum</name>
    <name type="common">big-headed turtle</name>
    <dbReference type="NCBI Taxonomy" id="55544"/>
    <lineage>
        <taxon>Eukaryota</taxon>
        <taxon>Metazoa</taxon>
        <taxon>Chordata</taxon>
        <taxon>Craniata</taxon>
        <taxon>Vertebrata</taxon>
        <taxon>Euteleostomi</taxon>
        <taxon>Archelosauria</taxon>
        <taxon>Testudinata</taxon>
        <taxon>Testudines</taxon>
        <taxon>Cryptodira</taxon>
        <taxon>Durocryptodira</taxon>
        <taxon>Testudinoidea</taxon>
        <taxon>Platysternidae</taxon>
        <taxon>Platysternon</taxon>
    </lineage>
</organism>
<feature type="region of interest" description="Disordered" evidence="1">
    <location>
        <begin position="1"/>
        <end position="36"/>
    </location>
</feature>
<dbReference type="Proteomes" id="UP000297703">
    <property type="component" value="Unassembled WGS sequence"/>
</dbReference>
<gene>
    <name evidence="2" type="ORF">DR999_PMT14326</name>
</gene>
<keyword evidence="2" id="KW-0675">Receptor</keyword>
<dbReference type="AlphaFoldDB" id="A0A4D9E1K7"/>
<evidence type="ECO:0000256" key="1">
    <source>
        <dbReference type="SAM" id="MobiDB-lite"/>
    </source>
</evidence>
<name>A0A4D9E1K7_9SAUR</name>
<evidence type="ECO:0000313" key="3">
    <source>
        <dbReference type="Proteomes" id="UP000297703"/>
    </source>
</evidence>
<comment type="caution">
    <text evidence="2">The sequence shown here is derived from an EMBL/GenBank/DDBJ whole genome shotgun (WGS) entry which is preliminary data.</text>
</comment>
<protein>
    <submittedName>
        <fullName evidence="2">Golgi SNAP receptor complex member 2</fullName>
    </submittedName>
</protein>
<reference evidence="2 3" key="2">
    <citation type="submission" date="2019-04" db="EMBL/GenBank/DDBJ databases">
        <title>The genome sequence of big-headed turtle.</title>
        <authorList>
            <person name="Gong S."/>
        </authorList>
    </citation>
    <scope>NUCLEOTIDE SEQUENCE [LARGE SCALE GENOMIC DNA]</scope>
    <source>
        <strain evidence="2">DO16091913</strain>
        <tissue evidence="2">Muscle</tissue>
    </source>
</reference>
<sequence>MEPPPLSRAERGDLPPSRLQPPRCWGEPSTPTPWGKAARTETVLILLAVLGKAPRLLAGAGARAGPVTLELASNQSGSPHGSACFLPSLPPSGTGGSFLPSHGHFPHQFLSHLSPVSPSASAKSSLANTLAASQTY</sequence>
<proteinExistence type="predicted"/>
<evidence type="ECO:0000313" key="2">
    <source>
        <dbReference type="EMBL" id="TFK03297.1"/>
    </source>
</evidence>
<reference evidence="2 3" key="1">
    <citation type="submission" date="2019-04" db="EMBL/GenBank/DDBJ databases">
        <title>Draft genome of the big-headed turtle Platysternon megacephalum.</title>
        <authorList>
            <person name="Gong S."/>
        </authorList>
    </citation>
    <scope>NUCLEOTIDE SEQUENCE [LARGE SCALE GENOMIC DNA]</scope>
    <source>
        <strain evidence="2">DO16091913</strain>
        <tissue evidence="2">Muscle</tissue>
    </source>
</reference>
<dbReference type="EMBL" id="QXTE01000162">
    <property type="protein sequence ID" value="TFK03297.1"/>
    <property type="molecule type" value="Genomic_DNA"/>
</dbReference>